<feature type="transmembrane region" description="Helical" evidence="1">
    <location>
        <begin position="48"/>
        <end position="71"/>
    </location>
</feature>
<feature type="transmembrane region" description="Helical" evidence="1">
    <location>
        <begin position="83"/>
        <end position="103"/>
    </location>
</feature>
<dbReference type="InterPro" id="IPR005265">
    <property type="entry name" value="HemJ-like"/>
</dbReference>
<feature type="transmembrane region" description="Helical" evidence="1">
    <location>
        <begin position="115"/>
        <end position="134"/>
    </location>
</feature>
<dbReference type="AlphaFoldDB" id="A0A433XMI4"/>
<gene>
    <name evidence="2" type="ORF">EMQ25_02690</name>
</gene>
<keyword evidence="3" id="KW-1185">Reference proteome</keyword>
<keyword evidence="1" id="KW-0812">Transmembrane</keyword>
<dbReference type="Pfam" id="PF03653">
    <property type="entry name" value="UPF0093"/>
    <property type="match status" value="1"/>
</dbReference>
<accession>A0A433XMI4</accession>
<dbReference type="OrthoDB" id="7570050at2"/>
<proteinExistence type="predicted"/>
<dbReference type="GO" id="GO:0006782">
    <property type="term" value="P:protoporphyrinogen IX biosynthetic process"/>
    <property type="evidence" value="ECO:0007669"/>
    <property type="project" value="UniProtKB-UniPathway"/>
</dbReference>
<evidence type="ECO:0000256" key="1">
    <source>
        <dbReference type="SAM" id="Phobius"/>
    </source>
</evidence>
<sequence>MTTVFKFVHVSAIALWAAGLLALPVLYLQRPHTASGPDLHRLHRFVRYFYTVLFSPSAFVAIGSGIALIFLRQTFDPWFTAKLFFVAMMVLLHVLSGLMILRLFEPEGEYHFSRFIIVTVLNILVVTAILALVLGKPELRFEFPFAEAFVPGALGSFVFDHLLGDIMRPTP</sequence>
<evidence type="ECO:0000313" key="2">
    <source>
        <dbReference type="EMBL" id="RUT35204.1"/>
    </source>
</evidence>
<reference evidence="2 3" key="1">
    <citation type="journal article" date="2016" name="Int. J. Syst. Evol. Microbiol.">
        <title>Arsenicitalea aurantiaca gen. nov., sp. nov., a new member of the family Hyphomicrobiaceae, isolated from high-arsenic sediment.</title>
        <authorList>
            <person name="Mu Y."/>
            <person name="Zhou L."/>
            <person name="Zeng X.C."/>
            <person name="Liu L."/>
            <person name="Pan Y."/>
            <person name="Chen X."/>
            <person name="Wang J."/>
            <person name="Li S."/>
            <person name="Li W.J."/>
            <person name="Wang Y."/>
        </authorList>
    </citation>
    <scope>NUCLEOTIDE SEQUENCE [LARGE SCALE GENOMIC DNA]</scope>
    <source>
        <strain evidence="2 3">42-50</strain>
    </source>
</reference>
<protein>
    <submittedName>
        <fullName evidence="2">Uncharacterized protein</fullName>
    </submittedName>
</protein>
<dbReference type="UniPathway" id="UPA00251">
    <property type="reaction ID" value="UER00324"/>
</dbReference>
<evidence type="ECO:0000313" key="3">
    <source>
        <dbReference type="Proteomes" id="UP000281547"/>
    </source>
</evidence>
<dbReference type="Proteomes" id="UP000281547">
    <property type="component" value="Unassembled WGS sequence"/>
</dbReference>
<feature type="transmembrane region" description="Helical" evidence="1">
    <location>
        <begin position="7"/>
        <end position="28"/>
    </location>
</feature>
<keyword evidence="1" id="KW-0472">Membrane</keyword>
<organism evidence="2 3">
    <name type="scientific">Arsenicitalea aurantiaca</name>
    <dbReference type="NCBI Taxonomy" id="1783274"/>
    <lineage>
        <taxon>Bacteria</taxon>
        <taxon>Pseudomonadati</taxon>
        <taxon>Pseudomonadota</taxon>
        <taxon>Alphaproteobacteria</taxon>
        <taxon>Hyphomicrobiales</taxon>
        <taxon>Devosiaceae</taxon>
        <taxon>Arsenicitalea</taxon>
    </lineage>
</organism>
<dbReference type="EMBL" id="RZNJ01000001">
    <property type="protein sequence ID" value="RUT35204.1"/>
    <property type="molecule type" value="Genomic_DNA"/>
</dbReference>
<comment type="caution">
    <text evidence="2">The sequence shown here is derived from an EMBL/GenBank/DDBJ whole genome shotgun (WGS) entry which is preliminary data.</text>
</comment>
<name>A0A433XMI4_9HYPH</name>
<keyword evidence="1" id="KW-1133">Transmembrane helix</keyword>